<sequence>ANSQRQREASHQIRQETRSVRLAAALRTKWDEYNNTTRLADRIDAIKNLRDILDLVKAQVDGELTMVQLGKDALEEQMHNLQIPRDCVTECLTLRDRRRNIDSVEDSAEIQLIKEQDLIDKSTKRLQQKIDEAFEHMVLLKESRSQLLIDLQDKHEAMDIDTEQYKLRPECPGVSFKPNPTRIPK</sequence>
<dbReference type="GO" id="GO:0015630">
    <property type="term" value="C:microtubule cytoskeleton"/>
    <property type="evidence" value="ECO:0007669"/>
    <property type="project" value="UniProtKB-UniRule"/>
</dbReference>
<organism evidence="4 5">
    <name type="scientific">Paragonimus westermani</name>
    <dbReference type="NCBI Taxonomy" id="34504"/>
    <lineage>
        <taxon>Eukaryota</taxon>
        <taxon>Metazoa</taxon>
        <taxon>Spiralia</taxon>
        <taxon>Lophotrochozoa</taxon>
        <taxon>Platyhelminthes</taxon>
        <taxon>Trematoda</taxon>
        <taxon>Digenea</taxon>
        <taxon>Plagiorchiida</taxon>
        <taxon>Troglotremata</taxon>
        <taxon>Troglotrematidae</taxon>
        <taxon>Paragonimus</taxon>
    </lineage>
</organism>
<evidence type="ECO:0000313" key="5">
    <source>
        <dbReference type="Proteomes" id="UP000324629"/>
    </source>
</evidence>
<dbReference type="GO" id="GO:0060294">
    <property type="term" value="P:cilium movement involved in cell motility"/>
    <property type="evidence" value="ECO:0007669"/>
    <property type="project" value="UniProtKB-UniRule"/>
</dbReference>
<dbReference type="GO" id="GO:0060271">
    <property type="term" value="P:cilium assembly"/>
    <property type="evidence" value="ECO:0007669"/>
    <property type="project" value="UniProtKB-UniRule"/>
</dbReference>
<evidence type="ECO:0000256" key="2">
    <source>
        <dbReference type="ARBA" id="ARBA00022490"/>
    </source>
</evidence>
<keyword evidence="3" id="KW-0969">Cilium</keyword>
<dbReference type="PANTHER" id="PTHR19960:SF7">
    <property type="entry name" value="TEKTIN"/>
    <property type="match status" value="1"/>
</dbReference>
<dbReference type="Proteomes" id="UP000324629">
    <property type="component" value="Unassembled WGS sequence"/>
</dbReference>
<dbReference type="InterPro" id="IPR048256">
    <property type="entry name" value="Tektin-like"/>
</dbReference>
<evidence type="ECO:0000313" key="4">
    <source>
        <dbReference type="EMBL" id="KAA3671171.1"/>
    </source>
</evidence>
<dbReference type="PANTHER" id="PTHR19960">
    <property type="entry name" value="TEKTIN"/>
    <property type="match status" value="1"/>
</dbReference>
<accession>A0A5J4N6M9</accession>
<comment type="subcellular location">
    <subcellularLocation>
        <location evidence="3">Cytoplasm</location>
        <location evidence="3">Cytoskeleton</location>
        <location evidence="3">Cilium axoneme</location>
    </subcellularLocation>
</comment>
<evidence type="ECO:0000256" key="1">
    <source>
        <dbReference type="ARBA" id="ARBA00007209"/>
    </source>
</evidence>
<comment type="similarity">
    <text evidence="1 3">Belongs to the tektin family.</text>
</comment>
<evidence type="ECO:0000256" key="3">
    <source>
        <dbReference type="RuleBase" id="RU367040"/>
    </source>
</evidence>
<comment type="caution">
    <text evidence="4">The sequence shown here is derived from an EMBL/GenBank/DDBJ whole genome shotgun (WGS) entry which is preliminary data.</text>
</comment>
<feature type="non-terminal residue" evidence="4">
    <location>
        <position position="1"/>
    </location>
</feature>
<dbReference type="AlphaFoldDB" id="A0A5J4N6M9"/>
<reference evidence="4 5" key="1">
    <citation type="journal article" date="2019" name="Gigascience">
        <title>Whole-genome sequence of the oriental lung fluke Paragonimus westermani.</title>
        <authorList>
            <person name="Oey H."/>
            <person name="Zakrzewski M."/>
            <person name="Narain K."/>
            <person name="Devi K.R."/>
            <person name="Agatsuma T."/>
            <person name="Nawaratna S."/>
            <person name="Gobert G.N."/>
            <person name="Jones M.K."/>
            <person name="Ragan M.A."/>
            <person name="McManus D.P."/>
            <person name="Krause L."/>
        </authorList>
    </citation>
    <scope>NUCLEOTIDE SEQUENCE [LARGE SCALE GENOMIC DNA]</scope>
    <source>
        <strain evidence="4 5">IND2009</strain>
    </source>
</reference>
<name>A0A5J4N6M9_9TREM</name>
<protein>
    <recommendedName>
        <fullName evidence="3">Tektin</fullName>
    </recommendedName>
</protein>
<dbReference type="EMBL" id="QNGE01007114">
    <property type="protein sequence ID" value="KAA3671171.1"/>
    <property type="molecule type" value="Genomic_DNA"/>
</dbReference>
<dbReference type="GO" id="GO:0005930">
    <property type="term" value="C:axoneme"/>
    <property type="evidence" value="ECO:0007669"/>
    <property type="project" value="UniProtKB-SubCell"/>
</dbReference>
<dbReference type="InterPro" id="IPR000435">
    <property type="entry name" value="Tektins"/>
</dbReference>
<proteinExistence type="inferred from homology"/>
<keyword evidence="2" id="KW-0963">Cytoplasm</keyword>
<dbReference type="GO" id="GO:0005634">
    <property type="term" value="C:nucleus"/>
    <property type="evidence" value="ECO:0007669"/>
    <property type="project" value="TreeGrafter"/>
</dbReference>
<keyword evidence="3" id="KW-0966">Cell projection</keyword>
<gene>
    <name evidence="4" type="ORF">DEA37_0005027</name>
</gene>
<feature type="non-terminal residue" evidence="4">
    <location>
        <position position="185"/>
    </location>
</feature>
<keyword evidence="3" id="KW-0282">Flagellum</keyword>
<dbReference type="Pfam" id="PF03148">
    <property type="entry name" value="Tektin"/>
    <property type="match status" value="1"/>
</dbReference>
<keyword evidence="5" id="KW-1185">Reference proteome</keyword>